<feature type="compositionally biased region" description="Basic and acidic residues" evidence="1">
    <location>
        <begin position="979"/>
        <end position="990"/>
    </location>
</feature>
<feature type="compositionally biased region" description="Low complexity" evidence="1">
    <location>
        <begin position="396"/>
        <end position="407"/>
    </location>
</feature>
<evidence type="ECO:0000313" key="2">
    <source>
        <dbReference type="EMBL" id="KAF5370372.1"/>
    </source>
</evidence>
<dbReference type="Proteomes" id="UP000559256">
    <property type="component" value="Unassembled WGS sequence"/>
</dbReference>
<organism evidence="2 3">
    <name type="scientific">Tetrapyrgos nigripes</name>
    <dbReference type="NCBI Taxonomy" id="182062"/>
    <lineage>
        <taxon>Eukaryota</taxon>
        <taxon>Fungi</taxon>
        <taxon>Dikarya</taxon>
        <taxon>Basidiomycota</taxon>
        <taxon>Agaricomycotina</taxon>
        <taxon>Agaricomycetes</taxon>
        <taxon>Agaricomycetidae</taxon>
        <taxon>Agaricales</taxon>
        <taxon>Marasmiineae</taxon>
        <taxon>Marasmiaceae</taxon>
        <taxon>Tetrapyrgos</taxon>
    </lineage>
</organism>
<accession>A0A8H5LUT5</accession>
<comment type="caution">
    <text evidence="2">The sequence shown here is derived from an EMBL/GenBank/DDBJ whole genome shotgun (WGS) entry which is preliminary data.</text>
</comment>
<feature type="compositionally biased region" description="Polar residues" evidence="1">
    <location>
        <begin position="383"/>
        <end position="394"/>
    </location>
</feature>
<name>A0A8H5LUT5_9AGAR</name>
<dbReference type="AlphaFoldDB" id="A0A8H5LUT5"/>
<dbReference type="Gene3D" id="2.130.10.10">
    <property type="entry name" value="YVTN repeat-like/Quinoprotein amine dehydrogenase"/>
    <property type="match status" value="1"/>
</dbReference>
<feature type="compositionally biased region" description="Polar residues" evidence="1">
    <location>
        <begin position="332"/>
        <end position="345"/>
    </location>
</feature>
<dbReference type="OrthoDB" id="2654453at2759"/>
<feature type="region of interest" description="Disordered" evidence="1">
    <location>
        <begin position="972"/>
        <end position="1022"/>
    </location>
</feature>
<protein>
    <submittedName>
        <fullName evidence="2">Uncharacterized protein</fullName>
    </submittedName>
</protein>
<dbReference type="InterPro" id="IPR015943">
    <property type="entry name" value="WD40/YVTN_repeat-like_dom_sf"/>
</dbReference>
<feature type="compositionally biased region" description="Low complexity" evidence="1">
    <location>
        <begin position="991"/>
        <end position="1002"/>
    </location>
</feature>
<feature type="region of interest" description="Disordered" evidence="1">
    <location>
        <begin position="1047"/>
        <end position="1074"/>
    </location>
</feature>
<gene>
    <name evidence="2" type="ORF">D9758_006960</name>
</gene>
<feature type="region of interest" description="Disordered" evidence="1">
    <location>
        <begin position="1186"/>
        <end position="1212"/>
    </location>
</feature>
<proteinExistence type="predicted"/>
<evidence type="ECO:0000313" key="3">
    <source>
        <dbReference type="Proteomes" id="UP000559256"/>
    </source>
</evidence>
<reference evidence="2 3" key="1">
    <citation type="journal article" date="2020" name="ISME J.">
        <title>Uncovering the hidden diversity of litter-decomposition mechanisms in mushroom-forming fungi.</title>
        <authorList>
            <person name="Floudas D."/>
            <person name="Bentzer J."/>
            <person name="Ahren D."/>
            <person name="Johansson T."/>
            <person name="Persson P."/>
            <person name="Tunlid A."/>
        </authorList>
    </citation>
    <scope>NUCLEOTIDE SEQUENCE [LARGE SCALE GENOMIC DNA]</scope>
    <source>
        <strain evidence="2 3">CBS 291.85</strain>
    </source>
</reference>
<dbReference type="EMBL" id="JAACJM010000011">
    <property type="protein sequence ID" value="KAF5370372.1"/>
    <property type="molecule type" value="Genomic_DNA"/>
</dbReference>
<dbReference type="InterPro" id="IPR036322">
    <property type="entry name" value="WD40_repeat_dom_sf"/>
</dbReference>
<keyword evidence="3" id="KW-1185">Reference proteome</keyword>
<feature type="region of interest" description="Disordered" evidence="1">
    <location>
        <begin position="332"/>
        <end position="443"/>
    </location>
</feature>
<evidence type="ECO:0000256" key="1">
    <source>
        <dbReference type="SAM" id="MobiDB-lite"/>
    </source>
</evidence>
<dbReference type="SUPFAM" id="SSF50978">
    <property type="entry name" value="WD40 repeat-like"/>
    <property type="match status" value="1"/>
</dbReference>
<sequence>MTPFTFTTNSKTLKSKNGKYKLRALLAGHQGVVVCMTAHPLGSHVASRDKKLLGSPTGAGDQGVTTALAWMIRPDDTDDGLAFGTDDGYLCIWHHSRKEQEFTEVYCNHLEGGENGQEITAIAFDASSSQLAVIHRAEIVHRFVVNPLMRLTTVKSTRIKNHWPQAVGFGQTAAHGPKIWSFGREDGEIHILDEGGKITVTKTTGVVINVGFHDGGKALISRSDHGDVYIFDQRTGEVNDIIQVGCKDWVQSITEQTTEMEGVPIIIIGRSGENLGQTALQVWERETPVPEREGNLPPGAHEWMEIVTGLDLGIESIADRDIDTLSQTVTKSSYHLVSTPSSSRTGPHPLSPLKRTSPRRPSPSKEDQQTYRGHPIVTHPKTRSQTVTKSSYHLVSTPSSSRTGSISPRKDQSRSHKERSPTKRSKMGNSNNTPTDSDDYDDMRRISGSLQNLTIERPGTDVLAKRTPASGNTNETSSLSIFVANENQFRTYLASMEAADRTDSVPSFLNVPILAIQQVLDWENFLESQQICCNYNLLCIFKTIEDEGGQDLDKLFDMFPEKEKKEVAELTETFTESGWYQTRRDADKQLAHHAAVSKVFATHITVDLTLTHHVKPFIFHICCESLRMHHRSLFLALPSPSEKILRYYYLMVFSKLRCTWMTLADLRAQVEPAGDYPLRCDKIMDLACKQPGLLPLESLFRRPLDNVIEDIWTSHGLPVQLFAERLVRPVVNSSKDLRLSEYSRADQYVIISLSIGPTLTQEQLVYITTLLDWTTLKERIPEPFCGHNLDIPALFQEFHVAQFEVAKNQVCAGLLSGATVYACVNIPYLLYGLATSMHISALFVACAQFKDDGNLQFAIQRVQEWGPLVDPVNYFNYVSTLDAHAQWFNDHVWKHIQDSQNETSALDWVLENLKNRDIKRPWMKSDLPYQPADPVKVDHIKANHKQNEIALADSSDDPLASDRIVDWVHETSHQTSHHVVPDDSPSHNDNDNTFLTNDTFPNSKSSPNAEKDDTVASDSFPNSKSYGVELEDTVVASSSTVPIFLDPAVDGAVDGDTPNVKEEDESDNSPFPDSNNPIILKDSWSLICCTVVLLGIYSLYSFIRIRFGATISEDECVSSSGADRMCFYHHIGSSFLGNWKQGKLSWMICILNIRPPPIGKTIFVLLTDKPKQDALIDLVETPSKKRTISRKSKANPSPSKLKNLVRSDPGKNSVPLNGFHGLVRSTLRIFGRRRMDTE</sequence>
<feature type="compositionally biased region" description="Basic and acidic residues" evidence="1">
    <location>
        <begin position="408"/>
        <end position="421"/>
    </location>
</feature>